<dbReference type="RefSeq" id="WP_091686488.1">
    <property type="nucleotide sequence ID" value="NZ_BAABFM010000048.1"/>
</dbReference>
<dbReference type="PANTHER" id="PTHR43016">
    <property type="entry name" value="PRESEQUENCE PROTEASE"/>
    <property type="match status" value="1"/>
</dbReference>
<dbReference type="InterPro" id="IPR011249">
    <property type="entry name" value="Metalloenz_LuxS/M16"/>
</dbReference>
<evidence type="ECO:0000313" key="3">
    <source>
        <dbReference type="EMBL" id="SFO23688.1"/>
    </source>
</evidence>
<evidence type="ECO:0000313" key="4">
    <source>
        <dbReference type="Proteomes" id="UP000198806"/>
    </source>
</evidence>
<dbReference type="PANTHER" id="PTHR43016:SF13">
    <property type="entry name" value="PRESEQUENCE PROTEASE, MITOCHONDRIAL"/>
    <property type="match status" value="1"/>
</dbReference>
<dbReference type="InterPro" id="IPR013578">
    <property type="entry name" value="Peptidase_M16C_assoc"/>
</dbReference>
<dbReference type="InterPro" id="IPR011765">
    <property type="entry name" value="Pept_M16_N"/>
</dbReference>
<keyword evidence="4" id="KW-1185">Reference proteome</keyword>
<organism evidence="3 4">
    <name type="scientific">Anaerocolumna aminovalerica</name>
    <dbReference type="NCBI Taxonomy" id="1527"/>
    <lineage>
        <taxon>Bacteria</taxon>
        <taxon>Bacillati</taxon>
        <taxon>Bacillota</taxon>
        <taxon>Clostridia</taxon>
        <taxon>Lachnospirales</taxon>
        <taxon>Lachnospiraceae</taxon>
        <taxon>Anaerocolumna</taxon>
    </lineage>
</organism>
<name>A0A1I5FIR5_9FIRM</name>
<dbReference type="EMBL" id="FOWD01000014">
    <property type="protein sequence ID" value="SFO23688.1"/>
    <property type="molecule type" value="Genomic_DNA"/>
</dbReference>
<dbReference type="GO" id="GO:0046872">
    <property type="term" value="F:metal ion binding"/>
    <property type="evidence" value="ECO:0007669"/>
    <property type="project" value="InterPro"/>
</dbReference>
<dbReference type="InterPro" id="IPR055130">
    <property type="entry name" value="PreP_C"/>
</dbReference>
<proteinExistence type="predicted"/>
<dbReference type="Gene3D" id="3.30.830.10">
    <property type="entry name" value="Metalloenzyme, LuxS/M16 peptidase-like"/>
    <property type="match status" value="4"/>
</dbReference>
<dbReference type="Pfam" id="PF22516">
    <property type="entry name" value="PreP_C"/>
    <property type="match status" value="1"/>
</dbReference>
<dbReference type="GO" id="GO:0016485">
    <property type="term" value="P:protein processing"/>
    <property type="evidence" value="ECO:0007669"/>
    <property type="project" value="TreeGrafter"/>
</dbReference>
<dbReference type="OrthoDB" id="9762027at2"/>
<sequence length="1004" mass="111372">MKKRVLFFVTAVCLFLTTILGSTKMVSAATTGELKTGDEIHGFKVKQTAYDSSTKSDEILFEHVKTGAKLLVIKNSDINRGFSIKFNTPADNDKGINHIIEHSVLGGSKKYPSSNIIFDVMNTTYVSYANAFTYQNMTMYPICSSNEKQLFKSADIYLDAVFNPLLLSDSRIFEREGFRNELKDAGSKLIYNGIVYSEMQGGLSSIEASAMINAKKAIFPDSNQGNISGGSPSDIPALTYQEVINTYKKNYHPSNSFMVLYGDVDYKAFLKMVNENYLSSYSKKEITIDRGTQKPFNKLSKKSYTVPAAAGTDTKNKSVIDLVFAINDMKELGMDNYIALSTAISLLNVENSSFKQALMESKIGESYSISLDATTYQPSLHFIANNANPAKSNDFYHLVMKELKKVVKKGLDTELIKSSLRSIEFQEALGNNQSSAVNKMMTASLFDNLIGNSIVDVNSYYRKLVNKLDERVLEKVIEKYIVKNKSAALTVTTPEAGLLEKNQEAAAKTLAEKKASMTKKEISALVNRTAAFQEWNSKETPAAVLKSLRAVSLKDIEVELKDREIKETTVDGAHVLTANADVDKISSVSLGFDLSHLTPDELLYLRFYSDMIGNGMATTNRTESQVLNEIALKTNTISTAVSAIMDNKNGTSAHPVFIVDYYSFEDEYKDTFELVSDILLNSKITDITGYGTRTIANVKADFKYQFAEPLNLALLRSTAYTSPLYRYSNYLNGLDYYKFVLQLEKEITNNPAEVAKKITEIRTKAFNKNNLNILFAGDESAQSAFKSAITGLTGKLPDAQYGKAVYSLPKPAKREALAINSTVQYVLVNASLSESNVPQSGKGNVIMNMLNNLLLTPEIRLKGGAYGASAAIMDNNYIAYTYRDNNYVNSMKTIGATDEFLKALTSYMTEETLESYKLSTYAAESPSTNELTDAYMSLLYHIQGISLQDRINRLTEIKESGIADIDTYAGYMEKLNENQNYVIVASPSDIEGNKDMFDSIISLQ</sequence>
<dbReference type="AlphaFoldDB" id="A0A1I5FIR5"/>
<dbReference type="SUPFAM" id="SSF63411">
    <property type="entry name" value="LuxS/MPP-like metallohydrolase"/>
    <property type="match status" value="4"/>
</dbReference>
<gene>
    <name evidence="3" type="ORF">SAMN04489757_11462</name>
</gene>
<evidence type="ECO:0000259" key="2">
    <source>
        <dbReference type="SMART" id="SM01264"/>
    </source>
</evidence>
<evidence type="ECO:0000256" key="1">
    <source>
        <dbReference type="SAM" id="SignalP"/>
    </source>
</evidence>
<dbReference type="Pfam" id="PF05193">
    <property type="entry name" value="Peptidase_M16_C"/>
    <property type="match status" value="1"/>
</dbReference>
<reference evidence="3 4" key="1">
    <citation type="submission" date="2016-10" db="EMBL/GenBank/DDBJ databases">
        <authorList>
            <person name="de Groot N.N."/>
        </authorList>
    </citation>
    <scope>NUCLEOTIDE SEQUENCE [LARGE SCALE GENOMIC DNA]</scope>
    <source>
        <strain evidence="3 4">DSM 1283</strain>
    </source>
</reference>
<dbReference type="Proteomes" id="UP000198806">
    <property type="component" value="Unassembled WGS sequence"/>
</dbReference>
<dbReference type="Pfam" id="PF00675">
    <property type="entry name" value="Peptidase_M16"/>
    <property type="match status" value="1"/>
</dbReference>
<feature type="signal peptide" evidence="1">
    <location>
        <begin position="1"/>
        <end position="28"/>
    </location>
</feature>
<protein>
    <recommendedName>
        <fullName evidence="2">Peptidase M16C associated domain-containing protein</fullName>
    </recommendedName>
</protein>
<keyword evidence="1" id="KW-0732">Signal</keyword>
<dbReference type="GO" id="GO:0004222">
    <property type="term" value="F:metalloendopeptidase activity"/>
    <property type="evidence" value="ECO:0007669"/>
    <property type="project" value="TreeGrafter"/>
</dbReference>
<feature type="chain" id="PRO_5011510482" description="Peptidase M16C associated domain-containing protein" evidence="1">
    <location>
        <begin position="29"/>
        <end position="1004"/>
    </location>
</feature>
<dbReference type="STRING" id="1527.SAMN04489757_11462"/>
<dbReference type="InterPro" id="IPR007863">
    <property type="entry name" value="Peptidase_M16_C"/>
</dbReference>
<dbReference type="SMART" id="SM01264">
    <property type="entry name" value="M16C_associated"/>
    <property type="match status" value="1"/>
</dbReference>
<accession>A0A1I5FIR5</accession>
<feature type="domain" description="Peptidase M16C associated" evidence="2">
    <location>
        <begin position="492"/>
        <end position="743"/>
    </location>
</feature>
<dbReference type="Pfam" id="PF08367">
    <property type="entry name" value="M16C_assoc"/>
    <property type="match status" value="1"/>
</dbReference>